<gene>
    <name evidence="3" type="ORF">FocTR4_00003612</name>
</gene>
<comment type="caution">
    <text evidence="3">The sequence shown here is derived from an EMBL/GenBank/DDBJ whole genome shotgun (WGS) entry which is preliminary data.</text>
</comment>
<sequence length="956" mass="109430">MDPITAFQVAASVITFVEFGRNILTEAREVYQSPSGTPSKVAQLGQVAKDLAAAGDSVSESLIKSAPNSSAASDEKLLRLCGECNTIKNEFQQALTRFQARGNNKLNHAVSSVSVAFKTIWSQSKIDELDQQLRRIQSEMTMAVLMSLWERETVEGKSQKQYLERIEASINQTNNRLDNVMHDLIQTSYGNTPEGIDNRTQLLRELSRINWKPDRVMVIDDEETTELFQQDIIDSLWFSSIESRDRSIPDPYKSTYNWIFSEYSDTKFVEWLRGSDDPLYWITGKAGSGKSTLMKYIVHHASTIAHLGHWAGKSPILFIYFYFWEATTQPLQYTQEGLLRTLLWQSFKTRPELIPVVTPHRWTAKFALHGLGGSSPEWTLDELEETFRNLASLNGSSFNLTMFIDGLDEFDGEPEALVGWVKRAVEKFGIKVCVGSRPWTAFADGFEQHPSLTMQHRTASDIEAYVDGHFNTSPAFKQWQAISVKETEKLRQQFLIKADGVFLWVYVVVKDLMSALAKGKSLKELHAILDALPVDVIKMYTKIYENLDPNEAATASRYLAVRLASAISLTTDVLWSIEEKSTAPPHDPYESDLRDGIIERRLDSSTRGMLELSRGYIEFHHRSVREWLLLDDVSQLMESRLPTDFNATLLLLQEHIRGLSYYGSSRWDYFWPFMAEGVVESFWAAIAIAFQYANMASGSAAVTQSMICMLDRFQHVLDEKAKLIVEARFRSKIEKPDPWMLRKAAGDNELNPQTRPPPQSSQSIFSPFSKLYSSSQRLMQRMKNTKAQEHHTAYQWFFSQDDNFRITAEDSFVGVAAQYAVVPYVMAKIKENKQLVKQRDDQRSLLHNAIFGFRMYRECWFYFKDVEDEDGSYYPRLELVKGLLDAGAATKGHIHLPKAGPVYQVPEDFDYVDVIQSLPKDAREATGPEEYWNEVIRLLQKKKRWEFGHRKNQSTT</sequence>
<dbReference type="InterPro" id="IPR027417">
    <property type="entry name" value="P-loop_NTPase"/>
</dbReference>
<dbReference type="PANTHER" id="PTHR10039:SF5">
    <property type="entry name" value="NACHT DOMAIN-CONTAINING PROTEIN"/>
    <property type="match status" value="1"/>
</dbReference>
<evidence type="ECO:0000259" key="2">
    <source>
        <dbReference type="Pfam" id="PF24883"/>
    </source>
</evidence>
<evidence type="ECO:0000256" key="1">
    <source>
        <dbReference type="ARBA" id="ARBA00022737"/>
    </source>
</evidence>
<dbReference type="PANTHER" id="PTHR10039">
    <property type="entry name" value="AMELOGENIN"/>
    <property type="match status" value="1"/>
</dbReference>
<proteinExistence type="predicted"/>
<organism evidence="3 4">
    <name type="scientific">Fusarium oxysporum f. sp. cubense</name>
    <dbReference type="NCBI Taxonomy" id="61366"/>
    <lineage>
        <taxon>Eukaryota</taxon>
        <taxon>Fungi</taxon>
        <taxon>Dikarya</taxon>
        <taxon>Ascomycota</taxon>
        <taxon>Pezizomycotina</taxon>
        <taxon>Sordariomycetes</taxon>
        <taxon>Hypocreomycetidae</taxon>
        <taxon>Hypocreales</taxon>
        <taxon>Nectriaceae</taxon>
        <taxon>Fusarium</taxon>
        <taxon>Fusarium oxysporum species complex</taxon>
    </lineage>
</organism>
<evidence type="ECO:0000313" key="4">
    <source>
        <dbReference type="Proteomes" id="UP000321331"/>
    </source>
</evidence>
<accession>A0A5C6TCT8</accession>
<protein>
    <recommendedName>
        <fullName evidence="2">Nephrocystin 3-like N-terminal domain-containing protein</fullName>
    </recommendedName>
</protein>
<dbReference type="Gene3D" id="3.40.50.300">
    <property type="entry name" value="P-loop containing nucleotide triphosphate hydrolases"/>
    <property type="match status" value="1"/>
</dbReference>
<reference evidence="3 4" key="1">
    <citation type="submission" date="2019-07" db="EMBL/GenBank/DDBJ databases">
        <title>The First High-Quality Draft Genome Sequence of the Causal Agent of the Current Panama Disease Epidemic.</title>
        <authorList>
            <person name="Warmington R.J."/>
            <person name="Kay W."/>
            <person name="Jeffries A."/>
            <person name="Bebber D."/>
            <person name="Moore K."/>
            <person name="Studholme D.J."/>
        </authorList>
    </citation>
    <scope>NUCLEOTIDE SEQUENCE [LARGE SCALE GENOMIC DNA]</scope>
    <source>
        <strain evidence="3 4">TR4</strain>
    </source>
</reference>
<dbReference type="AlphaFoldDB" id="A0A5C6TCT8"/>
<dbReference type="InterPro" id="IPR056884">
    <property type="entry name" value="NPHP3-like_N"/>
</dbReference>
<dbReference type="Proteomes" id="UP000321331">
    <property type="component" value="Unassembled WGS sequence"/>
</dbReference>
<dbReference type="Pfam" id="PF24883">
    <property type="entry name" value="NPHP3_N"/>
    <property type="match status" value="1"/>
</dbReference>
<evidence type="ECO:0000313" key="3">
    <source>
        <dbReference type="EMBL" id="TXC08546.1"/>
    </source>
</evidence>
<keyword evidence="1" id="KW-0677">Repeat</keyword>
<dbReference type="EMBL" id="VMNF01000005">
    <property type="protein sequence ID" value="TXC08546.1"/>
    <property type="molecule type" value="Genomic_DNA"/>
</dbReference>
<name>A0A5C6TCT8_FUSOC</name>
<feature type="domain" description="Nephrocystin 3-like N-terminal" evidence="2">
    <location>
        <begin position="255"/>
        <end position="437"/>
    </location>
</feature>
<dbReference type="SUPFAM" id="SSF52540">
    <property type="entry name" value="P-loop containing nucleoside triphosphate hydrolases"/>
    <property type="match status" value="1"/>
</dbReference>